<name>J9DHC0_9PROT</name>
<keyword evidence="2" id="KW-1185">Reference proteome</keyword>
<protein>
    <submittedName>
        <fullName evidence="1">Uncharacterized protein</fullName>
    </submittedName>
</protein>
<dbReference type="AlphaFoldDB" id="J9DHC0"/>
<gene>
    <name evidence="1" type="ORF">IMCC14465_12890</name>
</gene>
<dbReference type="EMBL" id="ALYF01000003">
    <property type="protein sequence ID" value="EJW21493.1"/>
    <property type="molecule type" value="Genomic_DNA"/>
</dbReference>
<sequence length="80" mass="9244">MDNRLGIKTIELYVRSVNKRVVISDKDGMWEINPVSLSDDILEAGDQDLKIMVNLKTSKVQAMTDDLFYTLRCSKQEFEM</sequence>
<comment type="caution">
    <text evidence="1">The sequence shown here is derived from an EMBL/GenBank/DDBJ whole genome shotgun (WGS) entry which is preliminary data.</text>
</comment>
<organism evidence="1 2">
    <name type="scientific">alpha proteobacterium IMCC14465</name>
    <dbReference type="NCBI Taxonomy" id="1220535"/>
    <lineage>
        <taxon>Bacteria</taxon>
        <taxon>Pseudomonadati</taxon>
        <taxon>Pseudomonadota</taxon>
        <taxon>Alphaproteobacteria</taxon>
        <taxon>PS1 clade</taxon>
    </lineage>
</organism>
<reference evidence="1 2" key="1">
    <citation type="journal article" date="2012" name="J. Bacteriol.">
        <title>Genome Sequence of Strain IMCC14465, Isolated from the East Sea, Belonging to the PS1 Clade of Alphaproteobacteria.</title>
        <authorList>
            <person name="Yang S.J."/>
            <person name="Kang I."/>
            <person name="Cho J.C."/>
        </authorList>
    </citation>
    <scope>NUCLEOTIDE SEQUENCE [LARGE SCALE GENOMIC DNA]</scope>
    <source>
        <strain evidence="1 2">IMCC14465</strain>
    </source>
</reference>
<accession>J9DHC0</accession>
<dbReference type="Proteomes" id="UP000004836">
    <property type="component" value="Unassembled WGS sequence"/>
</dbReference>
<evidence type="ECO:0000313" key="1">
    <source>
        <dbReference type="EMBL" id="EJW21493.1"/>
    </source>
</evidence>
<evidence type="ECO:0000313" key="2">
    <source>
        <dbReference type="Proteomes" id="UP000004836"/>
    </source>
</evidence>
<proteinExistence type="predicted"/>